<dbReference type="OrthoDB" id="9784272at2"/>
<dbReference type="InterPro" id="IPR014284">
    <property type="entry name" value="RNA_pol_sigma-70_dom"/>
</dbReference>
<dbReference type="EMBL" id="RHLK01000026">
    <property type="protein sequence ID" value="MVP02503.1"/>
    <property type="molecule type" value="Genomic_DNA"/>
</dbReference>
<keyword evidence="5" id="KW-0804">Transcription</keyword>
<dbReference type="Gene3D" id="1.10.1740.10">
    <property type="match status" value="1"/>
</dbReference>
<dbReference type="NCBIfam" id="TIGR02937">
    <property type="entry name" value="sigma70-ECF"/>
    <property type="match status" value="1"/>
</dbReference>
<dbReference type="InterPro" id="IPR007627">
    <property type="entry name" value="RNA_pol_sigma70_r2"/>
</dbReference>
<dbReference type="InterPro" id="IPR007630">
    <property type="entry name" value="RNA_pol_sigma70_r4"/>
</dbReference>
<comment type="caution">
    <text evidence="8">The sequence shown here is derived from an EMBL/GenBank/DDBJ whole genome shotgun (WGS) entry which is preliminary data.</text>
</comment>
<dbReference type="RefSeq" id="WP_157338856.1">
    <property type="nucleotide sequence ID" value="NZ_RHLK01000026.1"/>
</dbReference>
<dbReference type="CDD" id="cd06171">
    <property type="entry name" value="Sigma70_r4"/>
    <property type="match status" value="1"/>
</dbReference>
<dbReference type="Proteomes" id="UP000490800">
    <property type="component" value="Unassembled WGS sequence"/>
</dbReference>
<feature type="domain" description="RNA polymerase sigma-70 region 2" evidence="6">
    <location>
        <begin position="25"/>
        <end position="91"/>
    </location>
</feature>
<keyword evidence="2" id="KW-0805">Transcription regulation</keyword>
<dbReference type="Pfam" id="PF04542">
    <property type="entry name" value="Sigma70_r2"/>
    <property type="match status" value="1"/>
</dbReference>
<evidence type="ECO:0000313" key="9">
    <source>
        <dbReference type="Proteomes" id="UP000490800"/>
    </source>
</evidence>
<dbReference type="SUPFAM" id="SSF88946">
    <property type="entry name" value="Sigma2 domain of RNA polymerase sigma factors"/>
    <property type="match status" value="1"/>
</dbReference>
<reference evidence="8 9" key="1">
    <citation type="journal article" date="2019" name="Microorganisms">
        <title>Paenibacillus lutrae sp. nov., A Chitinolytic Species Isolated from A River Otter in Castril Natural Park, Granada, Spain.</title>
        <authorList>
            <person name="Rodriguez M."/>
            <person name="Reina J.C."/>
            <person name="Bejar V."/>
            <person name="Llamas I."/>
        </authorList>
    </citation>
    <scope>NUCLEOTIDE SEQUENCE [LARGE SCALE GENOMIC DNA]</scope>
    <source>
        <strain evidence="8 9">N10</strain>
    </source>
</reference>
<keyword evidence="9" id="KW-1185">Reference proteome</keyword>
<dbReference type="Gene3D" id="1.10.10.10">
    <property type="entry name" value="Winged helix-like DNA-binding domain superfamily/Winged helix DNA-binding domain"/>
    <property type="match status" value="1"/>
</dbReference>
<evidence type="ECO:0000256" key="3">
    <source>
        <dbReference type="ARBA" id="ARBA00023082"/>
    </source>
</evidence>
<dbReference type="Pfam" id="PF04545">
    <property type="entry name" value="Sigma70_r4"/>
    <property type="match status" value="1"/>
</dbReference>
<evidence type="ECO:0000259" key="7">
    <source>
        <dbReference type="Pfam" id="PF04545"/>
    </source>
</evidence>
<dbReference type="InterPro" id="IPR013325">
    <property type="entry name" value="RNA_pol_sigma_r2"/>
</dbReference>
<keyword evidence="3" id="KW-0731">Sigma factor</keyword>
<evidence type="ECO:0000256" key="4">
    <source>
        <dbReference type="ARBA" id="ARBA00023125"/>
    </source>
</evidence>
<evidence type="ECO:0000256" key="1">
    <source>
        <dbReference type="ARBA" id="ARBA00010641"/>
    </source>
</evidence>
<accession>A0A7X3FML6</accession>
<organism evidence="8 9">
    <name type="scientific">Paenibacillus lutrae</name>
    <dbReference type="NCBI Taxonomy" id="2078573"/>
    <lineage>
        <taxon>Bacteria</taxon>
        <taxon>Bacillati</taxon>
        <taxon>Bacillota</taxon>
        <taxon>Bacilli</taxon>
        <taxon>Bacillales</taxon>
        <taxon>Paenibacillaceae</taxon>
        <taxon>Paenibacillus</taxon>
    </lineage>
</organism>
<comment type="similarity">
    <text evidence="1">Belongs to the sigma-70 factor family. ECF subfamily.</text>
</comment>
<evidence type="ECO:0000259" key="6">
    <source>
        <dbReference type="Pfam" id="PF04542"/>
    </source>
</evidence>
<feature type="domain" description="RNA polymerase sigma-70 region 4" evidence="7">
    <location>
        <begin position="131"/>
        <end position="180"/>
    </location>
</feature>
<dbReference type="PANTHER" id="PTHR43133:SF62">
    <property type="entry name" value="RNA POLYMERASE SIGMA FACTOR SIGZ"/>
    <property type="match status" value="1"/>
</dbReference>
<dbReference type="InterPro" id="IPR013324">
    <property type="entry name" value="RNA_pol_sigma_r3/r4-like"/>
</dbReference>
<dbReference type="GO" id="GO:0006352">
    <property type="term" value="P:DNA-templated transcription initiation"/>
    <property type="evidence" value="ECO:0007669"/>
    <property type="project" value="InterPro"/>
</dbReference>
<name>A0A7X3FML6_9BACL</name>
<proteinExistence type="inferred from homology"/>
<dbReference type="GO" id="GO:0003677">
    <property type="term" value="F:DNA binding"/>
    <property type="evidence" value="ECO:0007669"/>
    <property type="project" value="UniProtKB-KW"/>
</dbReference>
<gene>
    <name evidence="8" type="ORF">EDM21_23765</name>
</gene>
<evidence type="ECO:0000256" key="5">
    <source>
        <dbReference type="ARBA" id="ARBA00023163"/>
    </source>
</evidence>
<dbReference type="InterPro" id="IPR036388">
    <property type="entry name" value="WH-like_DNA-bd_sf"/>
</dbReference>
<dbReference type="AlphaFoldDB" id="A0A7X3FML6"/>
<evidence type="ECO:0000313" key="8">
    <source>
        <dbReference type="EMBL" id="MVP02503.1"/>
    </source>
</evidence>
<dbReference type="GO" id="GO:0016987">
    <property type="term" value="F:sigma factor activity"/>
    <property type="evidence" value="ECO:0007669"/>
    <property type="project" value="UniProtKB-KW"/>
</dbReference>
<dbReference type="InterPro" id="IPR039425">
    <property type="entry name" value="RNA_pol_sigma-70-like"/>
</dbReference>
<evidence type="ECO:0000256" key="2">
    <source>
        <dbReference type="ARBA" id="ARBA00023015"/>
    </source>
</evidence>
<dbReference type="PANTHER" id="PTHR43133">
    <property type="entry name" value="RNA POLYMERASE ECF-TYPE SIGMA FACTO"/>
    <property type="match status" value="1"/>
</dbReference>
<dbReference type="SUPFAM" id="SSF88659">
    <property type="entry name" value="Sigma3 and sigma4 domains of RNA polymerase sigma factors"/>
    <property type="match status" value="1"/>
</dbReference>
<sequence>MNEKLDDTQLIRSIMDKDAASLEQLYDRYERPIYAFAYRIVKDTMMAEEVVQELFMRIWNHAERYEDTHGKLTTWMFAITRNIAIDILRKKHTRTASQLAEPDQILQMADTGRGTEEQAELHLMGLEIAAAMEHLNADQKQVIDLIYFEGYTQQEVSDNQSIPLGTVKSRVRLAMKQLKERLSGHRRRENAHE</sequence>
<keyword evidence="4" id="KW-0238">DNA-binding</keyword>
<protein>
    <submittedName>
        <fullName evidence="8">Sigma-70 family RNA polymerase sigma factor</fullName>
    </submittedName>
</protein>